<evidence type="ECO:0000259" key="1">
    <source>
        <dbReference type="Pfam" id="PF14309"/>
    </source>
</evidence>
<dbReference type="EMBL" id="BSYO01000022">
    <property type="protein sequence ID" value="GMH20665.1"/>
    <property type="molecule type" value="Genomic_DNA"/>
</dbReference>
<dbReference type="AlphaFoldDB" id="A0AAD3T0W6"/>
<organism evidence="3 4">
    <name type="scientific">Nepenthes gracilis</name>
    <name type="common">Slender pitcher plant</name>
    <dbReference type="NCBI Taxonomy" id="150966"/>
    <lineage>
        <taxon>Eukaryota</taxon>
        <taxon>Viridiplantae</taxon>
        <taxon>Streptophyta</taxon>
        <taxon>Embryophyta</taxon>
        <taxon>Tracheophyta</taxon>
        <taxon>Spermatophyta</taxon>
        <taxon>Magnoliopsida</taxon>
        <taxon>eudicotyledons</taxon>
        <taxon>Gunneridae</taxon>
        <taxon>Pentapetalae</taxon>
        <taxon>Caryophyllales</taxon>
        <taxon>Nepenthaceae</taxon>
        <taxon>Nepenthes</taxon>
    </lineage>
</organism>
<evidence type="ECO:0000313" key="3">
    <source>
        <dbReference type="EMBL" id="GMH20665.1"/>
    </source>
</evidence>
<accession>A0AAD3T0W6</accession>
<reference evidence="3" key="1">
    <citation type="submission" date="2023-05" db="EMBL/GenBank/DDBJ databases">
        <title>Nepenthes gracilis genome sequencing.</title>
        <authorList>
            <person name="Fukushima K."/>
        </authorList>
    </citation>
    <scope>NUCLEOTIDE SEQUENCE</scope>
    <source>
        <strain evidence="3">SING2019-196</strain>
    </source>
</reference>
<dbReference type="PANTHER" id="PTHR21726:SF61">
    <property type="entry name" value="DNAA INITIATOR-ASSOCIATING PROTEIN"/>
    <property type="match status" value="1"/>
</dbReference>
<gene>
    <name evidence="3" type="ORF">Nepgr_022506</name>
</gene>
<dbReference type="Proteomes" id="UP001279734">
    <property type="component" value="Unassembled WGS sequence"/>
</dbReference>
<name>A0AAD3T0W6_NEPGR</name>
<evidence type="ECO:0000259" key="2">
    <source>
        <dbReference type="Pfam" id="PF14383"/>
    </source>
</evidence>
<proteinExistence type="predicted"/>
<evidence type="ECO:0008006" key="5">
    <source>
        <dbReference type="Google" id="ProtNLM"/>
    </source>
</evidence>
<feature type="domain" description="DUF4378" evidence="1">
    <location>
        <begin position="862"/>
        <end position="961"/>
    </location>
</feature>
<dbReference type="Pfam" id="PF14309">
    <property type="entry name" value="DUF4378"/>
    <property type="match status" value="1"/>
</dbReference>
<protein>
    <recommendedName>
        <fullName evidence="5">DUF4378 domain-containing protein</fullName>
    </recommendedName>
</protein>
<dbReference type="Pfam" id="PF14383">
    <property type="entry name" value="VARLMGL"/>
    <property type="match status" value="1"/>
</dbReference>
<dbReference type="InterPro" id="IPR032795">
    <property type="entry name" value="DUF3741-assoc"/>
</dbReference>
<keyword evidence="4" id="KW-1185">Reference proteome</keyword>
<evidence type="ECO:0000313" key="4">
    <source>
        <dbReference type="Proteomes" id="UP001279734"/>
    </source>
</evidence>
<sequence>MNDFAAKTSSSLAITEKKAHRPGGCVGIFFQLFDWNRRFAKKKLFPKKLLPLARTKQVSKKFNADEKLPMPKHLLIADENTGGFPLMKKNSHRGADLERKQEMRAPGLVARLMGLETMPVIAQKEESVPFVQQRRPNKGSVSENCNENGGNFVNCGLSGSDKEDLHFEKGSVRHELRPQKVQKTGLSERHPVTRFGADALQIKNVLSRSRKHHPKLSSPVKSPRIARNTSRLIDAATRILEPGLQATNRAKCALMYSNSAIQPRRHEVMGEAKTDVDLPTPSNCCETAPVSLRGQTSCRNCGNLLEAADLKFVLGEEAPEFDLGHSNIRDVFLKGVEECNPSPTLFMEREREVVLLRSKYPRDCLPAQAKANIPARVEINVDSEDPSQASRDQQNFMSRSCIRQYDSLSSIALKHRAQRQSQMLIEVDKVQPKHRMANTQMKRVPSMVNTVDRKDLTAINRNMNQSQLKVTSRLDNLSEAERKYSGGRYDSLSTQRNPVRKRTANVSRQAGGFGSASSMLENPRSVKNKIPSGSRLRLSADPANQTCGRSAVSSEECNMTNGSRDSDVAPFALISPFKSNELSYCSAAMDEQKLVTEANCGAKSSQNSFMMNKDALGALLEQKLKELTSQVVDESEAGLVPSARTTASILQELIAALTAANPISQDAVNRPEEKDMLQSNGTSGDTAFQNKSLTKRSSVGDSLMADHFSPGSVLDTSFSNESCSSSSMDDISGNMMQSNCMDFSYDRPQKFYTDADLFGSASSETEATISQFTLITDLLNHISAVLQNLNFAQFRLTGTGIDHINEVILNTELLFGNPSLPYENRFVDFLLGPFLEELEAVAIASWNSIIVLDFESTKVEIPLKGFLFDCLIEYLDLKYRRYCNSGFRTWMRISLLVNTELSVQAFHEEVRRWTSFAGKTLDEIIDKEMSVSFGEWTDVDIEAFETGAEIGHALVQKLLDEIVIDLLCE</sequence>
<feature type="domain" description="DUF3741" evidence="2">
    <location>
        <begin position="99"/>
        <end position="119"/>
    </location>
</feature>
<comment type="caution">
    <text evidence="3">The sequence shown here is derived from an EMBL/GenBank/DDBJ whole genome shotgun (WGS) entry which is preliminary data.</text>
</comment>
<dbReference type="PANTHER" id="PTHR21726">
    <property type="entry name" value="PHOSPHATIDYLINOSITOL N-ACETYLGLUCOSAMINYLTRANSFERASE SUBUNIT P DOWN SYNDROME CRITICAL REGION PROTEIN 5 -RELATED"/>
    <property type="match status" value="1"/>
</dbReference>
<dbReference type="InterPro" id="IPR025486">
    <property type="entry name" value="DUF4378"/>
</dbReference>